<feature type="domain" description="HTH deoR-type" evidence="4">
    <location>
        <begin position="2"/>
        <end position="60"/>
    </location>
</feature>
<dbReference type="Pfam" id="PF25583">
    <property type="entry name" value="WCX"/>
    <property type="match status" value="1"/>
</dbReference>
<sequence>MSISRHFEIVYLLLHKKTLTASELAERFEVSTRTIYRDIDILSEAGIPIFSSRGKGGGISLMEGFVFNASLLSEREQDDILMGLQSLTAARFPEIEEVLGKLSRLFKKDGNGWIEVDFSPWGSEERERRLFPLLRKAIATNRVITFRYYNTFGNQSNRSVEPATLLFKSKAWYLMGYCLTSNGNRTFKISRMKDIVATDTKFESRQAISFSEAEDNVMVESLDVTLTITAAGAYRVYDEFDEKTITLNPDGSYVVKAKFPEGAWLESYLLSFGTLLVNVEPEHLRAKILTNIDAIRRKLEQRSD</sequence>
<dbReference type="Pfam" id="PF13280">
    <property type="entry name" value="WYL"/>
    <property type="match status" value="1"/>
</dbReference>
<dbReference type="InterPro" id="IPR028349">
    <property type="entry name" value="PafC-like"/>
</dbReference>
<dbReference type="Proteomes" id="UP000256869">
    <property type="component" value="Unassembled WGS sequence"/>
</dbReference>
<gene>
    <name evidence="5" type="ORF">DFP95_107135</name>
</gene>
<dbReference type="PIRSF" id="PIRSF016838">
    <property type="entry name" value="PafC"/>
    <property type="match status" value="1"/>
</dbReference>
<dbReference type="CDD" id="cd00090">
    <property type="entry name" value="HTH_ARSR"/>
    <property type="match status" value="1"/>
</dbReference>
<comment type="caution">
    <text evidence="5">The sequence shown here is derived from an EMBL/GenBank/DDBJ whole genome shotgun (WGS) entry which is preliminary data.</text>
</comment>
<dbReference type="InterPro" id="IPR011991">
    <property type="entry name" value="ArsR-like_HTH"/>
</dbReference>
<protein>
    <submittedName>
        <fullName evidence="5">Putative DNA-binding transcriptional regulator YafY</fullName>
    </submittedName>
</protein>
<dbReference type="SUPFAM" id="SSF46785">
    <property type="entry name" value="Winged helix' DNA-binding domain"/>
    <property type="match status" value="1"/>
</dbReference>
<dbReference type="RefSeq" id="WP_115993344.1">
    <property type="nucleotide sequence ID" value="NZ_QRDY01000007.1"/>
</dbReference>
<evidence type="ECO:0000313" key="5">
    <source>
        <dbReference type="EMBL" id="RED59296.1"/>
    </source>
</evidence>
<evidence type="ECO:0000259" key="4">
    <source>
        <dbReference type="PROSITE" id="PS51000"/>
    </source>
</evidence>
<dbReference type="GO" id="GO:0003677">
    <property type="term" value="F:DNA binding"/>
    <property type="evidence" value="ECO:0007669"/>
    <property type="project" value="UniProtKB-KW"/>
</dbReference>
<evidence type="ECO:0000313" key="6">
    <source>
        <dbReference type="Proteomes" id="UP000256869"/>
    </source>
</evidence>
<dbReference type="InterPro" id="IPR036390">
    <property type="entry name" value="WH_DNA-bd_sf"/>
</dbReference>
<dbReference type="AlphaFoldDB" id="A0A3D9IDK7"/>
<dbReference type="EMBL" id="QRDY01000007">
    <property type="protein sequence ID" value="RED59296.1"/>
    <property type="molecule type" value="Genomic_DNA"/>
</dbReference>
<accession>A0A3D9IDK7</accession>
<keyword evidence="1" id="KW-0805">Transcription regulation</keyword>
<reference evidence="5 6" key="1">
    <citation type="submission" date="2018-07" db="EMBL/GenBank/DDBJ databases">
        <title>Genomic Encyclopedia of Type Strains, Phase III (KMG-III): the genomes of soil and plant-associated and newly described type strains.</title>
        <authorList>
            <person name="Whitman W."/>
        </authorList>
    </citation>
    <scope>NUCLEOTIDE SEQUENCE [LARGE SCALE GENOMIC DNA]</scope>
    <source>
        <strain evidence="5 6">CECT 8236</strain>
    </source>
</reference>
<organism evidence="5 6">
    <name type="scientific">Cohnella lupini</name>
    <dbReference type="NCBI Taxonomy" id="1294267"/>
    <lineage>
        <taxon>Bacteria</taxon>
        <taxon>Bacillati</taxon>
        <taxon>Bacillota</taxon>
        <taxon>Bacilli</taxon>
        <taxon>Bacillales</taxon>
        <taxon>Paenibacillaceae</taxon>
        <taxon>Cohnella</taxon>
    </lineage>
</organism>
<dbReference type="PANTHER" id="PTHR34580">
    <property type="match status" value="1"/>
</dbReference>
<dbReference type="SMART" id="SM00420">
    <property type="entry name" value="HTH_DEOR"/>
    <property type="match status" value="1"/>
</dbReference>
<evidence type="ECO:0000256" key="2">
    <source>
        <dbReference type="ARBA" id="ARBA00023125"/>
    </source>
</evidence>
<dbReference type="Gene3D" id="1.10.10.10">
    <property type="entry name" value="Winged helix-like DNA-binding domain superfamily/Winged helix DNA-binding domain"/>
    <property type="match status" value="1"/>
</dbReference>
<evidence type="ECO:0000256" key="1">
    <source>
        <dbReference type="ARBA" id="ARBA00023015"/>
    </source>
</evidence>
<keyword evidence="3" id="KW-0804">Transcription</keyword>
<keyword evidence="2 5" id="KW-0238">DNA-binding</keyword>
<name>A0A3D9IDK7_9BACL</name>
<proteinExistence type="predicted"/>
<dbReference type="InterPro" id="IPR026881">
    <property type="entry name" value="WYL_dom"/>
</dbReference>
<evidence type="ECO:0000256" key="3">
    <source>
        <dbReference type="ARBA" id="ARBA00023163"/>
    </source>
</evidence>
<dbReference type="InterPro" id="IPR001034">
    <property type="entry name" value="DeoR_HTH"/>
</dbReference>
<keyword evidence="6" id="KW-1185">Reference proteome</keyword>
<dbReference type="PROSITE" id="PS51000">
    <property type="entry name" value="HTH_DEOR_2"/>
    <property type="match status" value="1"/>
</dbReference>
<dbReference type="PROSITE" id="PS52050">
    <property type="entry name" value="WYL"/>
    <property type="match status" value="1"/>
</dbReference>
<dbReference type="GO" id="GO:0003700">
    <property type="term" value="F:DNA-binding transcription factor activity"/>
    <property type="evidence" value="ECO:0007669"/>
    <property type="project" value="InterPro"/>
</dbReference>
<dbReference type="OrthoDB" id="9815009at2"/>
<dbReference type="PANTHER" id="PTHR34580:SF1">
    <property type="entry name" value="PROTEIN PAFC"/>
    <property type="match status" value="1"/>
</dbReference>
<dbReference type="InterPro" id="IPR051534">
    <property type="entry name" value="CBASS_pafABC_assoc_protein"/>
</dbReference>
<dbReference type="InterPro" id="IPR036388">
    <property type="entry name" value="WH-like_DNA-bd_sf"/>
</dbReference>
<dbReference type="InterPro" id="IPR013196">
    <property type="entry name" value="HTH_11"/>
</dbReference>
<dbReference type="Pfam" id="PF08279">
    <property type="entry name" value="HTH_11"/>
    <property type="match status" value="1"/>
</dbReference>
<dbReference type="InterPro" id="IPR057727">
    <property type="entry name" value="WCX_dom"/>
</dbReference>